<dbReference type="RefSeq" id="XP_010481996.1">
    <property type="nucleotide sequence ID" value="XM_010483694.2"/>
</dbReference>
<name>A0ABM0X7U0_CAMSA</name>
<feature type="region of interest" description="Disordered" evidence="1">
    <location>
        <begin position="201"/>
        <end position="249"/>
    </location>
</feature>
<feature type="compositionally biased region" description="Basic and acidic residues" evidence="1">
    <location>
        <begin position="281"/>
        <end position="321"/>
    </location>
</feature>
<sequence>MTSILDARLGDLHLNQTNPEPNQRRRQHQDLKPKPPDDTSRSTWSSLQKTSHTPKSKFVVHSKISLAHKLYKFAGKGDYLEWEKHMEDWFYYNDIPRNERLAFALTQLTGDAYKWWLQEVDDRWYYKEPNITLWRDLKKLLRNKYAPQALHHTAQANVTIQAVPEKKPVKIPAQKKKPTSVEAKAQSDLLEALTKYFKLEKKKTKSTSQPKKVPEQINVQEQSLKSSLESSREPKQCKSSTLSKSKEVTVQGLENSNSCMMHLSLPKSVEIGTYSNGGRWKQAEQEKENKEFERNDQSGPKEEQLRDGPKEKQLGEEAKERQFIAEDDVVIPTGPMTLSQAKCDLSFIQSDFVLEKLTLCEPEQPSSIISFLQVEEEESLETTQISFPLISDLEQNYIVPNPAPIPYLCDYPRKHCKEIDLVRTDPNYFVMLSAQDEKRFGLENVKEFCVSKSVFNKMIPSFETFAFKKFFKPKGLLLEKFLEFNSSFRVSLSSIVIEPFGTKTEHVMDKPFSKMRYLVEKELCEFKLFNELWKPIVKDQVFDFSISSIMHLFFPMIATKGTGYMKEQNYFGEERCSVQIKEKPPDICQQMIYHFGVRSWKYFRKNIMITKGWRS</sequence>
<keyword evidence="2" id="KW-1185">Reference proteome</keyword>
<gene>
    <name evidence="3" type="primary">LOC104760736</name>
</gene>
<feature type="region of interest" description="Disordered" evidence="1">
    <location>
        <begin position="9"/>
        <end position="50"/>
    </location>
</feature>
<dbReference type="Proteomes" id="UP000694864">
    <property type="component" value="Chromosome 18"/>
</dbReference>
<evidence type="ECO:0000256" key="1">
    <source>
        <dbReference type="SAM" id="MobiDB-lite"/>
    </source>
</evidence>
<feature type="region of interest" description="Disordered" evidence="1">
    <location>
        <begin position="280"/>
        <end position="321"/>
    </location>
</feature>
<accession>A0ABM0X7U0</accession>
<evidence type="ECO:0000313" key="2">
    <source>
        <dbReference type="Proteomes" id="UP000694864"/>
    </source>
</evidence>
<protein>
    <submittedName>
        <fullName evidence="3">Uncharacterized protein LOC104760736</fullName>
    </submittedName>
</protein>
<reference evidence="2" key="1">
    <citation type="journal article" date="2014" name="Nat. Commun.">
        <title>The emerging biofuel crop Camelina sativa retains a highly undifferentiated hexaploid genome structure.</title>
        <authorList>
            <person name="Kagale S."/>
            <person name="Koh C."/>
            <person name="Nixon J."/>
            <person name="Bollina V."/>
            <person name="Clarke W.E."/>
            <person name="Tuteja R."/>
            <person name="Spillane C."/>
            <person name="Robinson S.J."/>
            <person name="Links M.G."/>
            <person name="Clarke C."/>
            <person name="Higgins E.E."/>
            <person name="Huebert T."/>
            <person name="Sharpe A.G."/>
            <person name="Parkin I.A."/>
        </authorList>
    </citation>
    <scope>NUCLEOTIDE SEQUENCE [LARGE SCALE GENOMIC DNA]</scope>
    <source>
        <strain evidence="2">cv. DH55</strain>
    </source>
</reference>
<dbReference type="GeneID" id="104760736"/>
<feature type="compositionally biased region" description="Basic and acidic residues" evidence="1">
    <location>
        <begin position="28"/>
        <end position="40"/>
    </location>
</feature>
<organism evidence="2 3">
    <name type="scientific">Camelina sativa</name>
    <name type="common">False flax</name>
    <name type="synonym">Myagrum sativum</name>
    <dbReference type="NCBI Taxonomy" id="90675"/>
    <lineage>
        <taxon>Eukaryota</taxon>
        <taxon>Viridiplantae</taxon>
        <taxon>Streptophyta</taxon>
        <taxon>Embryophyta</taxon>
        <taxon>Tracheophyta</taxon>
        <taxon>Spermatophyta</taxon>
        <taxon>Magnoliopsida</taxon>
        <taxon>eudicotyledons</taxon>
        <taxon>Gunneridae</taxon>
        <taxon>Pentapetalae</taxon>
        <taxon>rosids</taxon>
        <taxon>malvids</taxon>
        <taxon>Brassicales</taxon>
        <taxon>Brassicaceae</taxon>
        <taxon>Camelineae</taxon>
        <taxon>Camelina</taxon>
    </lineage>
</organism>
<feature type="compositionally biased region" description="Low complexity" evidence="1">
    <location>
        <begin position="220"/>
        <end position="229"/>
    </location>
</feature>
<reference evidence="3" key="2">
    <citation type="submission" date="2025-08" db="UniProtKB">
        <authorList>
            <consortium name="RefSeq"/>
        </authorList>
    </citation>
    <scope>IDENTIFICATION</scope>
    <source>
        <tissue evidence="3">Leaf</tissue>
    </source>
</reference>
<evidence type="ECO:0000313" key="3">
    <source>
        <dbReference type="RefSeq" id="XP_010481996.1"/>
    </source>
</evidence>
<feature type="compositionally biased region" description="Polar residues" evidence="1">
    <location>
        <begin position="41"/>
        <end position="50"/>
    </location>
</feature>
<proteinExistence type="predicted"/>